<gene>
    <name evidence="4" type="ORF">TWF696_007865</name>
</gene>
<evidence type="ECO:0000313" key="4">
    <source>
        <dbReference type="EMBL" id="KAK6344223.1"/>
    </source>
</evidence>
<keyword evidence="3" id="KW-0119">Carbohydrate metabolism</keyword>
<keyword evidence="1" id="KW-0808">Transferase</keyword>
<reference evidence="4 5" key="1">
    <citation type="submission" date="2019-10" db="EMBL/GenBank/DDBJ databases">
        <authorList>
            <person name="Palmer J.M."/>
        </authorList>
    </citation>
    <scope>NUCLEOTIDE SEQUENCE [LARGE SCALE GENOMIC DNA]</scope>
    <source>
        <strain evidence="4 5">TWF696</strain>
    </source>
</reference>
<dbReference type="Pfam" id="PF10250">
    <property type="entry name" value="O-FucT"/>
    <property type="match status" value="1"/>
</dbReference>
<dbReference type="GO" id="GO:0006004">
    <property type="term" value="P:fucose metabolic process"/>
    <property type="evidence" value="ECO:0007669"/>
    <property type="project" value="UniProtKB-KW"/>
</dbReference>
<evidence type="ECO:0000313" key="5">
    <source>
        <dbReference type="Proteomes" id="UP001375240"/>
    </source>
</evidence>
<protein>
    <submittedName>
        <fullName evidence="4">Uncharacterized protein</fullName>
    </submittedName>
</protein>
<keyword evidence="5" id="KW-1185">Reference proteome</keyword>
<dbReference type="AlphaFoldDB" id="A0AAV9UQX3"/>
<dbReference type="GO" id="GO:0016740">
    <property type="term" value="F:transferase activity"/>
    <property type="evidence" value="ECO:0007669"/>
    <property type="project" value="UniProtKB-KW"/>
</dbReference>
<dbReference type="CDD" id="cd11296">
    <property type="entry name" value="O-FucT_like"/>
    <property type="match status" value="1"/>
</dbReference>
<dbReference type="Proteomes" id="UP001375240">
    <property type="component" value="Unassembled WGS sequence"/>
</dbReference>
<proteinExistence type="predicted"/>
<name>A0AAV9UQX3_9PEZI</name>
<evidence type="ECO:0000256" key="3">
    <source>
        <dbReference type="ARBA" id="ARBA00023277"/>
    </source>
</evidence>
<comment type="caution">
    <text evidence="4">The sequence shown here is derived from an EMBL/GenBank/DDBJ whole genome shotgun (WGS) entry which is preliminary data.</text>
</comment>
<dbReference type="Gene3D" id="3.40.50.11350">
    <property type="match status" value="1"/>
</dbReference>
<accession>A0AAV9UQX3</accession>
<organism evidence="4 5">
    <name type="scientific">Orbilia brochopaga</name>
    <dbReference type="NCBI Taxonomy" id="3140254"/>
    <lineage>
        <taxon>Eukaryota</taxon>
        <taxon>Fungi</taxon>
        <taxon>Dikarya</taxon>
        <taxon>Ascomycota</taxon>
        <taxon>Pezizomycotina</taxon>
        <taxon>Orbiliomycetes</taxon>
        <taxon>Orbiliales</taxon>
        <taxon>Orbiliaceae</taxon>
        <taxon>Orbilia</taxon>
    </lineage>
</organism>
<evidence type="ECO:0000256" key="1">
    <source>
        <dbReference type="ARBA" id="ARBA00022679"/>
    </source>
</evidence>
<keyword evidence="2" id="KW-0294">Fucose metabolism</keyword>
<sequence length="443" mass="50263">MTFRPPSKQLSIFGPLTVLLLFASWLVFFQGSKYTVPFLNSTLKNESPSWRDQYYQQVFGGSNQTSENITSNLSELCRETEWRPNLYLNCTEIAAGLFNQVNEIKNCIRMAIDAGAALILPSINERNSSKLYSFHDEALRFRFGHFWDEAYIIDQLERSCPQMKVLPSDEPPIAEAKVVTVDAHRAPDFKEYLGYFDGTRTFRAFADKTVGEQNFTTIDFPIILRVTWTFLATNPENDPTGLDWRAWTELSLLLRPTEIERQLVQRLTESQLLKKDSYIGVHLRVETDAIGKWWDNFDMQAAKNLKAIDVVAKQYREGPGNGENPYIFVACGDPKAIEKFKQLAAKRGYSVVDKWGILANDTESLSQLDTLSFDAKGLLDYAVLLNSYFFLGTLGSSFSYTVANMRSDLGRYPGSSFVVNDAGNSFSHLFMPPSKRANFPCCL</sequence>
<dbReference type="InterPro" id="IPR019378">
    <property type="entry name" value="GDP-Fuc_O-FucTrfase"/>
</dbReference>
<dbReference type="EMBL" id="JAVHNQ010000006">
    <property type="protein sequence ID" value="KAK6344223.1"/>
    <property type="molecule type" value="Genomic_DNA"/>
</dbReference>
<evidence type="ECO:0000256" key="2">
    <source>
        <dbReference type="ARBA" id="ARBA00023253"/>
    </source>
</evidence>